<gene>
    <name evidence="2" type="ORF">O181_106238</name>
</gene>
<name>A0A9Q3PLS3_9BASI</name>
<organism evidence="2 3">
    <name type="scientific">Austropuccinia psidii MF-1</name>
    <dbReference type="NCBI Taxonomy" id="1389203"/>
    <lineage>
        <taxon>Eukaryota</taxon>
        <taxon>Fungi</taxon>
        <taxon>Dikarya</taxon>
        <taxon>Basidiomycota</taxon>
        <taxon>Pucciniomycotina</taxon>
        <taxon>Pucciniomycetes</taxon>
        <taxon>Pucciniales</taxon>
        <taxon>Sphaerophragmiaceae</taxon>
        <taxon>Austropuccinia</taxon>
    </lineage>
</organism>
<proteinExistence type="predicted"/>
<evidence type="ECO:0000313" key="3">
    <source>
        <dbReference type="Proteomes" id="UP000765509"/>
    </source>
</evidence>
<protein>
    <submittedName>
        <fullName evidence="2">Uncharacterized protein</fullName>
    </submittedName>
</protein>
<dbReference type="AlphaFoldDB" id="A0A9Q3PLS3"/>
<accession>A0A9Q3PLS3</accession>
<keyword evidence="3" id="KW-1185">Reference proteome</keyword>
<feature type="region of interest" description="Disordered" evidence="1">
    <location>
        <begin position="104"/>
        <end position="152"/>
    </location>
</feature>
<dbReference type="PANTHER" id="PTHR33246:SF51">
    <property type="entry name" value="MYB_SANT-LIKE DOMAIN-CONTAINING PROTEIN"/>
    <property type="match status" value="1"/>
</dbReference>
<dbReference type="EMBL" id="AVOT02079251">
    <property type="protein sequence ID" value="MBW0566523.1"/>
    <property type="molecule type" value="Genomic_DNA"/>
</dbReference>
<dbReference type="Proteomes" id="UP000765509">
    <property type="component" value="Unassembled WGS sequence"/>
</dbReference>
<reference evidence="2" key="1">
    <citation type="submission" date="2021-03" db="EMBL/GenBank/DDBJ databases">
        <title>Draft genome sequence of rust myrtle Austropuccinia psidii MF-1, a brazilian biotype.</title>
        <authorList>
            <person name="Quecine M.C."/>
            <person name="Pachon D.M.R."/>
            <person name="Bonatelli M.L."/>
            <person name="Correr F.H."/>
            <person name="Franceschini L.M."/>
            <person name="Leite T.F."/>
            <person name="Margarido G.R.A."/>
            <person name="Almeida C.A."/>
            <person name="Ferrarezi J.A."/>
            <person name="Labate C.A."/>
        </authorList>
    </citation>
    <scope>NUCLEOTIDE SEQUENCE</scope>
    <source>
        <strain evidence="2">MF-1</strain>
    </source>
</reference>
<evidence type="ECO:0000256" key="1">
    <source>
        <dbReference type="SAM" id="MobiDB-lite"/>
    </source>
</evidence>
<comment type="caution">
    <text evidence="2">The sequence shown here is derived from an EMBL/GenBank/DDBJ whole genome shotgun (WGS) entry which is preliminary data.</text>
</comment>
<dbReference type="OrthoDB" id="2414509at2759"/>
<dbReference type="PANTHER" id="PTHR33246">
    <property type="entry name" value="CCHC-TYPE DOMAIN-CONTAINING PROTEIN"/>
    <property type="match status" value="1"/>
</dbReference>
<evidence type="ECO:0000313" key="2">
    <source>
        <dbReference type="EMBL" id="MBW0566523.1"/>
    </source>
</evidence>
<sequence>MTRAAAYELFSGYLNSWNPALKISGWHCAQRFSTYKRKYLSARLWVNNTGAGLTEGDLGMTMAQKLDLMFPCYEQMDSIFGKKPNVSAFDEMDSTKAPTVIDVSEEEGESYLDGSSKSESGFSAYKIQQRRTRHQQKVQEKAVDDLPTVAPTSEVNDVVAKSVSNVASASDGCQPKPQ</sequence>